<keyword evidence="1" id="KW-0378">Hydrolase</keyword>
<accession>A0A2G9YVM4</accession>
<dbReference type="InterPro" id="IPR023365">
    <property type="entry name" value="Sortase_dom-sf"/>
</dbReference>
<evidence type="ECO:0000313" key="3">
    <source>
        <dbReference type="EMBL" id="PIP23306.1"/>
    </source>
</evidence>
<evidence type="ECO:0000256" key="1">
    <source>
        <dbReference type="ARBA" id="ARBA00022801"/>
    </source>
</evidence>
<dbReference type="GO" id="GO:0016787">
    <property type="term" value="F:hydrolase activity"/>
    <property type="evidence" value="ECO:0007669"/>
    <property type="project" value="UniProtKB-KW"/>
</dbReference>
<sequence>METVGEKINNLFNEKNSRLLKFFVFLFLVNFVVINWNDFDWVFNYKFLGRGLASIVDSPKKSVVQADFNPSESSPTPTPEQGNSFDFYTKQQNTIAIPKIEIVAPIVVAREDTENGFQDALKKGVLIYPDSVVPGENGIITILGHSASPDWPKIYYDWVFSRLNELELGDEIYIISSNNRYVYKVKQKIFIEKGEEPSEDSLTSSESVLYLISCWPPGRNIRRIAVQAILSF</sequence>
<evidence type="ECO:0000313" key="4">
    <source>
        <dbReference type="Proteomes" id="UP000230273"/>
    </source>
</evidence>
<evidence type="ECO:0008006" key="5">
    <source>
        <dbReference type="Google" id="ProtNLM"/>
    </source>
</evidence>
<dbReference type="SUPFAM" id="SSF63817">
    <property type="entry name" value="Sortase"/>
    <property type="match status" value="1"/>
</dbReference>
<dbReference type="EMBL" id="PCRP01000066">
    <property type="protein sequence ID" value="PIP23306.1"/>
    <property type="molecule type" value="Genomic_DNA"/>
</dbReference>
<proteinExistence type="predicted"/>
<feature type="transmembrane region" description="Helical" evidence="2">
    <location>
        <begin position="19"/>
        <end position="36"/>
    </location>
</feature>
<comment type="caution">
    <text evidence="3">The sequence shown here is derived from an EMBL/GenBank/DDBJ whole genome shotgun (WGS) entry which is preliminary data.</text>
</comment>
<dbReference type="InterPro" id="IPR005754">
    <property type="entry name" value="Sortase"/>
</dbReference>
<dbReference type="NCBIfam" id="TIGR01076">
    <property type="entry name" value="sortase_fam"/>
    <property type="match status" value="1"/>
</dbReference>
<keyword evidence="2" id="KW-0472">Membrane</keyword>
<dbReference type="Gene3D" id="2.40.260.10">
    <property type="entry name" value="Sortase"/>
    <property type="match status" value="1"/>
</dbReference>
<reference evidence="3 4" key="1">
    <citation type="submission" date="2017-09" db="EMBL/GenBank/DDBJ databases">
        <title>Depth-based differentiation of microbial function through sediment-hosted aquifers and enrichment of novel symbionts in the deep terrestrial subsurface.</title>
        <authorList>
            <person name="Probst A.J."/>
            <person name="Ladd B."/>
            <person name="Jarett J.K."/>
            <person name="Geller-Mcgrath D.E."/>
            <person name="Sieber C.M."/>
            <person name="Emerson J.B."/>
            <person name="Anantharaman K."/>
            <person name="Thomas B.C."/>
            <person name="Malmstrom R."/>
            <person name="Stieglmeier M."/>
            <person name="Klingl A."/>
            <person name="Woyke T."/>
            <person name="Ryan C.M."/>
            <person name="Banfield J.F."/>
        </authorList>
    </citation>
    <scope>NUCLEOTIDE SEQUENCE [LARGE SCALE GENOMIC DNA]</scope>
    <source>
        <strain evidence="3">CG23_combo_of_CG06-09_8_20_14_all_38_19</strain>
    </source>
</reference>
<keyword evidence="2" id="KW-1133">Transmembrane helix</keyword>
<protein>
    <recommendedName>
        <fullName evidence="5">Sortase</fullName>
    </recommendedName>
</protein>
<name>A0A2G9YVM4_9BACT</name>
<dbReference type="Pfam" id="PF04203">
    <property type="entry name" value="Sortase"/>
    <property type="match status" value="1"/>
</dbReference>
<dbReference type="AlphaFoldDB" id="A0A2G9YVM4"/>
<organism evidence="3 4">
    <name type="scientific">Candidatus Nealsonbacteria bacterium CG23_combo_of_CG06-09_8_20_14_all_38_19</name>
    <dbReference type="NCBI Taxonomy" id="1974721"/>
    <lineage>
        <taxon>Bacteria</taxon>
        <taxon>Candidatus Nealsoniibacteriota</taxon>
    </lineage>
</organism>
<evidence type="ECO:0000256" key="2">
    <source>
        <dbReference type="SAM" id="Phobius"/>
    </source>
</evidence>
<dbReference type="Proteomes" id="UP000230273">
    <property type="component" value="Unassembled WGS sequence"/>
</dbReference>
<keyword evidence="2" id="KW-0812">Transmembrane</keyword>
<gene>
    <name evidence="3" type="ORF">COX36_04095</name>
</gene>